<reference evidence="2 3" key="1">
    <citation type="submission" date="2020-11" db="EMBL/GenBank/DDBJ databases">
        <title>Hymenobacter sp.</title>
        <authorList>
            <person name="Kim M.K."/>
        </authorList>
    </citation>
    <scope>NUCLEOTIDE SEQUENCE [LARGE SCALE GENOMIC DNA]</scope>
    <source>
        <strain evidence="2 3">BT594</strain>
    </source>
</reference>
<keyword evidence="1" id="KW-1133">Transmembrane helix</keyword>
<evidence type="ECO:0000313" key="3">
    <source>
        <dbReference type="Proteomes" id="UP000601099"/>
    </source>
</evidence>
<organism evidence="2 3">
    <name type="scientific">Hymenobacter guriensis</name>
    <dbReference type="NCBI Taxonomy" id="2793065"/>
    <lineage>
        <taxon>Bacteria</taxon>
        <taxon>Pseudomonadati</taxon>
        <taxon>Bacteroidota</taxon>
        <taxon>Cytophagia</taxon>
        <taxon>Cytophagales</taxon>
        <taxon>Hymenobacteraceae</taxon>
        <taxon>Hymenobacter</taxon>
    </lineage>
</organism>
<keyword evidence="1" id="KW-0472">Membrane</keyword>
<feature type="transmembrane region" description="Helical" evidence="1">
    <location>
        <begin position="6"/>
        <end position="28"/>
    </location>
</feature>
<keyword evidence="3" id="KW-1185">Reference proteome</keyword>
<comment type="caution">
    <text evidence="2">The sequence shown here is derived from an EMBL/GenBank/DDBJ whole genome shotgun (WGS) entry which is preliminary data.</text>
</comment>
<dbReference type="Proteomes" id="UP000601099">
    <property type="component" value="Unassembled WGS sequence"/>
</dbReference>
<gene>
    <name evidence="2" type="ORF">I5L79_01005</name>
</gene>
<name>A0ABS0KW86_9BACT</name>
<evidence type="ECO:0000313" key="2">
    <source>
        <dbReference type="EMBL" id="MBG8552101.1"/>
    </source>
</evidence>
<evidence type="ECO:0000256" key="1">
    <source>
        <dbReference type="SAM" id="Phobius"/>
    </source>
</evidence>
<protein>
    <submittedName>
        <fullName evidence="2">Uncharacterized protein</fullName>
    </submittedName>
</protein>
<dbReference type="RefSeq" id="WP_231402645.1">
    <property type="nucleotide sequence ID" value="NZ_JADWYK010000001.1"/>
</dbReference>
<proteinExistence type="predicted"/>
<sequence length="155" mass="17433">MKAFRWLAYPLLLILGICMGLLAAAYYWSRSGHLLVPGEIVVQPPPQNATWCFPNTSLRGAVAVRTALQGRLHADASFRQADSSLVVATVRQLNDSAHHVYTLTLLRTGRAHYEILSQGDYGETMATEEGTFQLHRIPVRYHEKYDSLALAYFNR</sequence>
<keyword evidence="1" id="KW-0812">Transmembrane</keyword>
<accession>A0ABS0KW86</accession>
<dbReference type="EMBL" id="JADWYK010000001">
    <property type="protein sequence ID" value="MBG8552101.1"/>
    <property type="molecule type" value="Genomic_DNA"/>
</dbReference>